<evidence type="ECO:0008006" key="3">
    <source>
        <dbReference type="Google" id="ProtNLM"/>
    </source>
</evidence>
<dbReference type="eggNOG" id="ENOG5031VUC">
    <property type="taxonomic scope" value="Bacteria"/>
</dbReference>
<protein>
    <recommendedName>
        <fullName evidence="3">Threonine transporter RhtB</fullName>
    </recommendedName>
</protein>
<dbReference type="RefSeq" id="WP_023405570.1">
    <property type="nucleotide sequence ID" value="NZ_BAUJ01000082.1"/>
</dbReference>
<dbReference type="AlphaFoldDB" id="V5FHR5"/>
<dbReference type="EMBL" id="BAUJ01000082">
    <property type="protein sequence ID" value="GAD91278.1"/>
    <property type="molecule type" value="Genomic_DNA"/>
</dbReference>
<dbReference type="Proteomes" id="UP000017800">
    <property type="component" value="Unassembled WGS sequence"/>
</dbReference>
<name>V5FHR5_9VIBR</name>
<sequence>MKKLFILVVLLFSICSLVAFASLFGLLTYKDKGYDWQWLGFPLINSGVQIARTSDTHQLLLRKVYLFPSTEVSVYTTMNNKLVLHLARFQTCSDSKQGQLQLNQKPVQTVTFNCKGSNEMIFSVVTSHLNSATIDYDGHKLSIDFAEWNIADIKKDQFKQLHSQYFEQLGQPSEYQWSRD</sequence>
<evidence type="ECO:0000313" key="2">
    <source>
        <dbReference type="Proteomes" id="UP000017800"/>
    </source>
</evidence>
<comment type="caution">
    <text evidence="1">The sequence shown here is derived from an EMBL/GenBank/DDBJ whole genome shotgun (WGS) entry which is preliminary data.</text>
</comment>
<organism evidence="1 2">
    <name type="scientific">Vibrio halioticoli NBRC 102217</name>
    <dbReference type="NCBI Taxonomy" id="1219072"/>
    <lineage>
        <taxon>Bacteria</taxon>
        <taxon>Pseudomonadati</taxon>
        <taxon>Pseudomonadota</taxon>
        <taxon>Gammaproteobacteria</taxon>
        <taxon>Vibrionales</taxon>
        <taxon>Vibrionaceae</taxon>
        <taxon>Vibrio</taxon>
    </lineage>
</organism>
<gene>
    <name evidence="1" type="ORF">VHA01S_082_00010</name>
</gene>
<dbReference type="OrthoDB" id="5872968at2"/>
<reference evidence="1 2" key="1">
    <citation type="submission" date="2013-11" db="EMBL/GenBank/DDBJ databases">
        <title>Whole genome shotgun sequence of Vibrio halioticoli NBRC 102217.</title>
        <authorList>
            <person name="Isaki S."/>
            <person name="Kimura A."/>
            <person name="Ohji S."/>
            <person name="Hosoyama A."/>
            <person name="Fujita N."/>
            <person name="Hashimoto M."/>
            <person name="Hosoyama Y."/>
            <person name="Yamazoe A."/>
        </authorList>
    </citation>
    <scope>NUCLEOTIDE SEQUENCE [LARGE SCALE GENOMIC DNA]</scope>
    <source>
        <strain evidence="1 2">NBRC 102217</strain>
    </source>
</reference>
<evidence type="ECO:0000313" key="1">
    <source>
        <dbReference type="EMBL" id="GAD91278.1"/>
    </source>
</evidence>
<keyword evidence="2" id="KW-1185">Reference proteome</keyword>
<proteinExistence type="predicted"/>
<accession>V5FHR5</accession>